<dbReference type="EMBL" id="JBBBZM010000407">
    <property type="protein sequence ID" value="KAL0630714.1"/>
    <property type="molecule type" value="Genomic_DNA"/>
</dbReference>
<sequence>MSDNSGILSIVVESNGTWIEIINSNAPSGRDAAKYLASHKSHRNTIMASDFNSHHAMWYADKASDYVNSIRNSKTVATSLVTWATKHILILQNDPATLTHFAHSSQHQSILDVTFSSGYSTTITEAWSCDPGSGGNSNHAMTIPSINIFLPS</sequence>
<comment type="caution">
    <text evidence="2">The sequence shown here is derived from an EMBL/GenBank/DDBJ whole genome shotgun (WGS) entry which is preliminary data.</text>
</comment>
<organism evidence="2 3">
    <name type="scientific">Discina gigas</name>
    <dbReference type="NCBI Taxonomy" id="1032678"/>
    <lineage>
        <taxon>Eukaryota</taxon>
        <taxon>Fungi</taxon>
        <taxon>Dikarya</taxon>
        <taxon>Ascomycota</taxon>
        <taxon>Pezizomycotina</taxon>
        <taxon>Pezizomycetes</taxon>
        <taxon>Pezizales</taxon>
        <taxon>Discinaceae</taxon>
        <taxon>Discina</taxon>
    </lineage>
</organism>
<keyword evidence="3" id="KW-1185">Reference proteome</keyword>
<gene>
    <name evidence="2" type="ORF">Q9L58_010440</name>
</gene>
<dbReference type="Pfam" id="PF14529">
    <property type="entry name" value="Exo_endo_phos_2"/>
    <property type="match status" value="1"/>
</dbReference>
<dbReference type="Gene3D" id="3.60.10.10">
    <property type="entry name" value="Endonuclease/exonuclease/phosphatase"/>
    <property type="match status" value="1"/>
</dbReference>
<dbReference type="InterPro" id="IPR036691">
    <property type="entry name" value="Endo/exonu/phosph_ase_sf"/>
</dbReference>
<accession>A0ABR3G453</accession>
<evidence type="ECO:0000259" key="1">
    <source>
        <dbReference type="Pfam" id="PF14529"/>
    </source>
</evidence>
<evidence type="ECO:0000313" key="2">
    <source>
        <dbReference type="EMBL" id="KAL0630714.1"/>
    </source>
</evidence>
<reference evidence="2 3" key="1">
    <citation type="submission" date="2024-02" db="EMBL/GenBank/DDBJ databases">
        <title>Discinaceae phylogenomics.</title>
        <authorList>
            <person name="Dirks A.C."/>
            <person name="James T.Y."/>
        </authorList>
    </citation>
    <scope>NUCLEOTIDE SEQUENCE [LARGE SCALE GENOMIC DNA]</scope>
    <source>
        <strain evidence="2 3">ACD0624</strain>
    </source>
</reference>
<dbReference type="InterPro" id="IPR005135">
    <property type="entry name" value="Endo/exonuclease/phosphatase"/>
</dbReference>
<feature type="domain" description="Endonuclease/exonuclease/phosphatase" evidence="1">
    <location>
        <begin position="35"/>
        <end position="141"/>
    </location>
</feature>
<name>A0ABR3G453_9PEZI</name>
<proteinExistence type="predicted"/>
<evidence type="ECO:0000313" key="3">
    <source>
        <dbReference type="Proteomes" id="UP001447188"/>
    </source>
</evidence>
<protein>
    <recommendedName>
        <fullName evidence="1">Endonuclease/exonuclease/phosphatase domain-containing protein</fullName>
    </recommendedName>
</protein>
<dbReference type="SUPFAM" id="SSF56219">
    <property type="entry name" value="DNase I-like"/>
    <property type="match status" value="1"/>
</dbReference>
<dbReference type="Proteomes" id="UP001447188">
    <property type="component" value="Unassembled WGS sequence"/>
</dbReference>